<feature type="compositionally biased region" description="Basic and acidic residues" evidence="1">
    <location>
        <begin position="176"/>
        <end position="196"/>
    </location>
</feature>
<dbReference type="OrthoDB" id="2537432at2759"/>
<dbReference type="OMA" id="VILHQHH"/>
<evidence type="ECO:0000313" key="2">
    <source>
        <dbReference type="EMBL" id="OJT12373.1"/>
    </source>
</evidence>
<comment type="caution">
    <text evidence="2">The sequence shown here is derived from an EMBL/GenBank/DDBJ whole genome shotgun (WGS) entry which is preliminary data.</text>
</comment>
<feature type="compositionally biased region" description="Basic and acidic residues" evidence="1">
    <location>
        <begin position="58"/>
        <end position="68"/>
    </location>
</feature>
<evidence type="ECO:0000256" key="1">
    <source>
        <dbReference type="SAM" id="MobiDB-lite"/>
    </source>
</evidence>
<reference evidence="2 3" key="1">
    <citation type="submission" date="2016-10" db="EMBL/GenBank/DDBJ databases">
        <title>Genome sequence of the basidiomycete white-rot fungus Trametes pubescens.</title>
        <authorList>
            <person name="Makela M.R."/>
            <person name="Granchi Z."/>
            <person name="Peng M."/>
            <person name="De Vries R.P."/>
            <person name="Grigoriev I."/>
            <person name="Riley R."/>
            <person name="Hilden K."/>
        </authorList>
    </citation>
    <scope>NUCLEOTIDE SEQUENCE [LARGE SCALE GENOMIC DNA]</scope>
    <source>
        <strain evidence="2 3">FBCC735</strain>
    </source>
</reference>
<dbReference type="InterPro" id="IPR022024">
    <property type="entry name" value="DUF3602"/>
</dbReference>
<organism evidence="2 3">
    <name type="scientific">Trametes pubescens</name>
    <name type="common">White-rot fungus</name>
    <dbReference type="NCBI Taxonomy" id="154538"/>
    <lineage>
        <taxon>Eukaryota</taxon>
        <taxon>Fungi</taxon>
        <taxon>Dikarya</taxon>
        <taxon>Basidiomycota</taxon>
        <taxon>Agaricomycotina</taxon>
        <taxon>Agaricomycetes</taxon>
        <taxon>Polyporales</taxon>
        <taxon>Polyporaceae</taxon>
        <taxon>Trametes</taxon>
    </lineage>
</organism>
<feature type="region of interest" description="Disordered" evidence="1">
    <location>
        <begin position="1"/>
        <end position="100"/>
    </location>
</feature>
<dbReference type="PANTHER" id="PTHR34693:SF1">
    <property type="entry name" value="PROTEIN PAR32"/>
    <property type="match status" value="1"/>
</dbReference>
<feature type="region of interest" description="Disordered" evidence="1">
    <location>
        <begin position="124"/>
        <end position="318"/>
    </location>
</feature>
<dbReference type="Pfam" id="PF12223">
    <property type="entry name" value="DUF3602"/>
    <property type="match status" value="1"/>
</dbReference>
<dbReference type="STRING" id="154538.A0A1M2VXS3"/>
<protein>
    <submittedName>
        <fullName evidence="2">Uncharacterized protein</fullName>
    </submittedName>
</protein>
<dbReference type="AlphaFoldDB" id="A0A1M2VXS3"/>
<gene>
    <name evidence="2" type="ORF">TRAPUB_11075</name>
</gene>
<sequence>MEDSERSVTPSSPSDTRSVSRGREAISSGRGGIGNIHRPSIDTDSPSRPNGEPMSPVRGREATVDPDRAMYTGRGGMGNIRSGSRARSASKIPENLTQTNSLVSDQAANLAEYEKYVIQQNVEATKARARSSGRGGLGNIKSDSKSRSRSRAPKTPQILSTGRGGAGNLQPGENVDAEHLAQLEDEERLRYAHEGGIHSTGRGGRANLTSLPSPPPEPSSPHAHEYEATGRGGAGNILRSRSASRGPDHSRSRSASRGPSGSKDRGNSLARMLNKVILHQHHDEPGTPGMTALSEDGEPLADPASAAGGPGSASRVHE</sequence>
<name>A0A1M2VXS3_TRAPU</name>
<dbReference type="InterPro" id="IPR053203">
    <property type="entry name" value="Cisplatin_resist-associated"/>
</dbReference>
<feature type="compositionally biased region" description="Polar residues" evidence="1">
    <location>
        <begin position="7"/>
        <end position="19"/>
    </location>
</feature>
<dbReference type="PANTHER" id="PTHR34693">
    <property type="entry name" value="PROTEIN PAR32"/>
    <property type="match status" value="1"/>
</dbReference>
<dbReference type="EMBL" id="MNAD01000491">
    <property type="protein sequence ID" value="OJT12373.1"/>
    <property type="molecule type" value="Genomic_DNA"/>
</dbReference>
<evidence type="ECO:0000313" key="3">
    <source>
        <dbReference type="Proteomes" id="UP000184267"/>
    </source>
</evidence>
<keyword evidence="3" id="KW-1185">Reference proteome</keyword>
<accession>A0A1M2VXS3</accession>
<proteinExistence type="predicted"/>
<dbReference type="Proteomes" id="UP000184267">
    <property type="component" value="Unassembled WGS sequence"/>
</dbReference>